<dbReference type="GO" id="GO:0005886">
    <property type="term" value="C:plasma membrane"/>
    <property type="evidence" value="ECO:0007669"/>
    <property type="project" value="TreeGrafter"/>
</dbReference>
<proteinExistence type="predicted"/>
<keyword evidence="5" id="KW-1185">Reference proteome</keyword>
<accession>A0A1X7NZ38</accession>
<sequence>MILATDLAKGYGRRPLWSGLDVTVASGSTLALTGASGSGKSTLLNCLGLLDAPDSGSIEVDGEELTRLGAHGRRRFRRHRLGYLFQSYALVDTATVEQNLAIALGERRGRAGRFDTALERVGLGGRGRERVSRLSGGEQQRVALARLLVKSPTLVLADEPTGALDSENAAMVLDVLTELAGHGASVVVATHDDAVASWCDARLHLSAPVAA</sequence>
<dbReference type="InterPro" id="IPR015854">
    <property type="entry name" value="ABC_transpr_LolD-like"/>
</dbReference>
<dbReference type="GO" id="GO:0005524">
    <property type="term" value="F:ATP binding"/>
    <property type="evidence" value="ECO:0007669"/>
    <property type="project" value="UniProtKB-KW"/>
</dbReference>
<protein>
    <submittedName>
        <fullName evidence="4">Putative ABC transport system ATP-binding protein</fullName>
    </submittedName>
</protein>
<dbReference type="InterPro" id="IPR027417">
    <property type="entry name" value="P-loop_NTPase"/>
</dbReference>
<dbReference type="Pfam" id="PF00005">
    <property type="entry name" value="ABC_tran"/>
    <property type="match status" value="1"/>
</dbReference>
<dbReference type="PROSITE" id="PS00211">
    <property type="entry name" value="ABC_TRANSPORTER_1"/>
    <property type="match status" value="1"/>
</dbReference>
<dbReference type="OrthoDB" id="4425833at2"/>
<evidence type="ECO:0000313" key="5">
    <source>
        <dbReference type="Proteomes" id="UP000193711"/>
    </source>
</evidence>
<keyword evidence="2 4" id="KW-0067">ATP-binding</keyword>
<evidence type="ECO:0000256" key="2">
    <source>
        <dbReference type="ARBA" id="ARBA00022840"/>
    </source>
</evidence>
<keyword evidence="1" id="KW-0547">Nucleotide-binding</keyword>
<dbReference type="SMART" id="SM00382">
    <property type="entry name" value="AAA"/>
    <property type="match status" value="1"/>
</dbReference>
<organism evidence="4 5">
    <name type="scientific">Rathayibacter oskolensis</name>
    <dbReference type="NCBI Taxonomy" id="1891671"/>
    <lineage>
        <taxon>Bacteria</taxon>
        <taxon>Bacillati</taxon>
        <taxon>Actinomycetota</taxon>
        <taxon>Actinomycetes</taxon>
        <taxon>Micrococcales</taxon>
        <taxon>Microbacteriaceae</taxon>
        <taxon>Rathayibacter</taxon>
    </lineage>
</organism>
<evidence type="ECO:0000256" key="1">
    <source>
        <dbReference type="ARBA" id="ARBA00022741"/>
    </source>
</evidence>
<name>A0A1X7NZ38_9MICO</name>
<dbReference type="InterPro" id="IPR003439">
    <property type="entry name" value="ABC_transporter-like_ATP-bd"/>
</dbReference>
<dbReference type="SUPFAM" id="SSF52540">
    <property type="entry name" value="P-loop containing nucleoside triphosphate hydrolases"/>
    <property type="match status" value="1"/>
</dbReference>
<dbReference type="Gene3D" id="3.40.50.300">
    <property type="entry name" value="P-loop containing nucleotide triphosphate hydrolases"/>
    <property type="match status" value="1"/>
</dbReference>
<dbReference type="STRING" id="1891671.SAMN06295885_2021"/>
<evidence type="ECO:0000313" key="4">
    <source>
        <dbReference type="EMBL" id="SMH42648.1"/>
    </source>
</evidence>
<dbReference type="EMBL" id="FXBM01000002">
    <property type="protein sequence ID" value="SMH42648.1"/>
    <property type="molecule type" value="Genomic_DNA"/>
</dbReference>
<dbReference type="InterPro" id="IPR003593">
    <property type="entry name" value="AAA+_ATPase"/>
</dbReference>
<dbReference type="Proteomes" id="UP000193711">
    <property type="component" value="Unassembled WGS sequence"/>
</dbReference>
<dbReference type="AlphaFoldDB" id="A0A1X7NZ38"/>
<evidence type="ECO:0000259" key="3">
    <source>
        <dbReference type="PROSITE" id="PS50893"/>
    </source>
</evidence>
<dbReference type="GO" id="GO:0022857">
    <property type="term" value="F:transmembrane transporter activity"/>
    <property type="evidence" value="ECO:0007669"/>
    <property type="project" value="TreeGrafter"/>
</dbReference>
<dbReference type="InterPro" id="IPR017871">
    <property type="entry name" value="ABC_transporter-like_CS"/>
</dbReference>
<dbReference type="RefSeq" id="WP_085476486.1">
    <property type="nucleotide sequence ID" value="NZ_FXBM01000002.1"/>
</dbReference>
<dbReference type="PANTHER" id="PTHR24220">
    <property type="entry name" value="IMPORT ATP-BINDING PROTEIN"/>
    <property type="match status" value="1"/>
</dbReference>
<gene>
    <name evidence="4" type="ORF">SAMN06295885_2021</name>
</gene>
<dbReference type="PROSITE" id="PS50893">
    <property type="entry name" value="ABC_TRANSPORTER_2"/>
    <property type="match status" value="1"/>
</dbReference>
<feature type="domain" description="ABC transporter" evidence="3">
    <location>
        <begin position="2"/>
        <end position="211"/>
    </location>
</feature>
<dbReference type="GO" id="GO:0016887">
    <property type="term" value="F:ATP hydrolysis activity"/>
    <property type="evidence" value="ECO:0007669"/>
    <property type="project" value="InterPro"/>
</dbReference>
<reference evidence="5" key="1">
    <citation type="submission" date="2017-04" db="EMBL/GenBank/DDBJ databases">
        <authorList>
            <person name="Varghese N."/>
            <person name="Submissions S."/>
        </authorList>
    </citation>
    <scope>NUCLEOTIDE SEQUENCE [LARGE SCALE GENOMIC DNA]</scope>
    <source>
        <strain evidence="5">VKM Ac-2121</strain>
    </source>
</reference>
<dbReference type="PANTHER" id="PTHR24220:SF659">
    <property type="entry name" value="TRANSPORTER, PUTATIVE-RELATED"/>
    <property type="match status" value="1"/>
</dbReference>